<keyword evidence="2" id="KW-0479">Metal-binding</keyword>
<name>A0A2L2SYY0_9HYPO</name>
<organism evidence="7 8">
    <name type="scientific">Fusarium venenatum</name>
    <dbReference type="NCBI Taxonomy" id="56646"/>
    <lineage>
        <taxon>Eukaryota</taxon>
        <taxon>Fungi</taxon>
        <taxon>Dikarya</taxon>
        <taxon>Ascomycota</taxon>
        <taxon>Pezizomycotina</taxon>
        <taxon>Sordariomycetes</taxon>
        <taxon>Hypocreomycetidae</taxon>
        <taxon>Hypocreales</taxon>
        <taxon>Nectriaceae</taxon>
        <taxon>Fusarium</taxon>
    </lineage>
</organism>
<evidence type="ECO:0000256" key="1">
    <source>
        <dbReference type="ARBA" id="ARBA00005495"/>
    </source>
</evidence>
<dbReference type="Gene3D" id="3.90.1590.10">
    <property type="entry name" value="glutathione-dependent formaldehyde- activating enzyme (gfa)"/>
    <property type="match status" value="1"/>
</dbReference>
<evidence type="ECO:0000313" key="7">
    <source>
        <dbReference type="EMBL" id="CEI63292.1"/>
    </source>
</evidence>
<keyword evidence="8" id="KW-1185">Reference proteome</keyword>
<dbReference type="Pfam" id="PF04828">
    <property type="entry name" value="GFA"/>
    <property type="match status" value="1"/>
</dbReference>
<feature type="domain" description="CENP-V/GFA" evidence="6">
    <location>
        <begin position="29"/>
        <end position="148"/>
    </location>
</feature>
<dbReference type="GO" id="GO:0016846">
    <property type="term" value="F:carbon-sulfur lyase activity"/>
    <property type="evidence" value="ECO:0007669"/>
    <property type="project" value="InterPro"/>
</dbReference>
<dbReference type="EMBL" id="LN649230">
    <property type="protein sequence ID" value="CEI63292.1"/>
    <property type="molecule type" value="Genomic_DNA"/>
</dbReference>
<evidence type="ECO:0000313" key="8">
    <source>
        <dbReference type="Proteomes" id="UP000245910"/>
    </source>
</evidence>
<comment type="similarity">
    <text evidence="1">Belongs to the Gfa family.</text>
</comment>
<dbReference type="Proteomes" id="UP000245910">
    <property type="component" value="Chromosome II"/>
</dbReference>
<dbReference type="STRING" id="56646.A0A2L2SYY0"/>
<protein>
    <recommendedName>
        <fullName evidence="6">CENP-V/GFA domain-containing protein</fullName>
    </recommendedName>
</protein>
<evidence type="ECO:0000256" key="2">
    <source>
        <dbReference type="ARBA" id="ARBA00022723"/>
    </source>
</evidence>
<keyword evidence="3" id="KW-0862">Zinc</keyword>
<proteinExistence type="inferred from homology"/>
<reference evidence="8" key="1">
    <citation type="submission" date="2014-10" db="EMBL/GenBank/DDBJ databases">
        <authorList>
            <person name="King R."/>
        </authorList>
    </citation>
    <scope>NUCLEOTIDE SEQUENCE [LARGE SCALE GENOMIC DNA]</scope>
    <source>
        <strain evidence="8">A3/5</strain>
    </source>
</reference>
<dbReference type="InterPro" id="IPR011057">
    <property type="entry name" value="Mss4-like_sf"/>
</dbReference>
<feature type="region of interest" description="Disordered" evidence="5">
    <location>
        <begin position="1"/>
        <end position="20"/>
    </location>
</feature>
<evidence type="ECO:0000256" key="4">
    <source>
        <dbReference type="ARBA" id="ARBA00023239"/>
    </source>
</evidence>
<evidence type="ECO:0000256" key="5">
    <source>
        <dbReference type="SAM" id="MobiDB-lite"/>
    </source>
</evidence>
<accession>A0A2L2SYY0</accession>
<dbReference type="SUPFAM" id="SSF51316">
    <property type="entry name" value="Mss4-like"/>
    <property type="match status" value="1"/>
</dbReference>
<sequence length="173" mass="19289">MAVSTADKSKPYIPHAGQARDGWSTEDRATASCYCGKVQLSFPINKGKGLVNTFVCNCVDCRKITASMFASNFIVENSLLEHIRGQELLKTYSQNETIVSGKAMTNHFCSNCGSLMYRVSERFPEISILRIGTVDDFSLHETKLRPVEEYFTKDRVSWFSGVTGVEKTFPGHA</sequence>
<evidence type="ECO:0000259" key="6">
    <source>
        <dbReference type="PROSITE" id="PS51891"/>
    </source>
</evidence>
<dbReference type="PANTHER" id="PTHR33337">
    <property type="entry name" value="GFA DOMAIN-CONTAINING PROTEIN"/>
    <property type="match status" value="1"/>
</dbReference>
<evidence type="ECO:0000256" key="3">
    <source>
        <dbReference type="ARBA" id="ARBA00022833"/>
    </source>
</evidence>
<dbReference type="PROSITE" id="PS51891">
    <property type="entry name" value="CENP_V_GFA"/>
    <property type="match status" value="1"/>
</dbReference>
<dbReference type="GO" id="GO:0046872">
    <property type="term" value="F:metal ion binding"/>
    <property type="evidence" value="ECO:0007669"/>
    <property type="project" value="UniProtKB-KW"/>
</dbReference>
<dbReference type="PANTHER" id="PTHR33337:SF8">
    <property type="entry name" value="CENP-V_GFA DOMAIN-CONTAINING PROTEIN"/>
    <property type="match status" value="1"/>
</dbReference>
<keyword evidence="4" id="KW-0456">Lyase</keyword>
<dbReference type="AlphaFoldDB" id="A0A2L2SYY0"/>
<dbReference type="OrthoDB" id="428768at2759"/>
<dbReference type="InterPro" id="IPR006913">
    <property type="entry name" value="CENP-V/GFA"/>
</dbReference>